<dbReference type="Pfam" id="PF03771">
    <property type="entry name" value="SPDY"/>
    <property type="match status" value="2"/>
</dbReference>
<protein>
    <recommendedName>
        <fullName evidence="2">DUF317 domain-containing protein</fullName>
    </recommendedName>
</protein>
<organism evidence="3 4">
    <name type="scientific">Streptomyces albus (strain ATCC 21838 / DSM 41398 / FERM P-419 / JCM 4703 / NBRC 107858)</name>
    <dbReference type="NCBI Taxonomy" id="1081613"/>
    <lineage>
        <taxon>Bacteria</taxon>
        <taxon>Bacillati</taxon>
        <taxon>Actinomycetota</taxon>
        <taxon>Actinomycetes</taxon>
        <taxon>Kitasatosporales</taxon>
        <taxon>Streptomycetaceae</taxon>
        <taxon>Streptomyces</taxon>
    </lineage>
</organism>
<feature type="domain" description="DUF317" evidence="2">
    <location>
        <begin position="60"/>
        <end position="118"/>
    </location>
</feature>
<evidence type="ECO:0000313" key="4">
    <source>
        <dbReference type="Proteomes" id="UP000031523"/>
    </source>
</evidence>
<dbReference type="KEGG" id="sals:SLNWT_7079"/>
<evidence type="ECO:0000313" key="3">
    <source>
        <dbReference type="EMBL" id="AJE87455.1"/>
    </source>
</evidence>
<dbReference type="AlphaFoldDB" id="A0A0B5F7A2"/>
<dbReference type="Proteomes" id="UP000031523">
    <property type="component" value="Chromosome"/>
</dbReference>
<dbReference type="EMBL" id="CP010519">
    <property type="protein sequence ID" value="AJE87455.1"/>
    <property type="molecule type" value="Genomic_DNA"/>
</dbReference>
<gene>
    <name evidence="3" type="ORF">SLNWT_7079</name>
</gene>
<dbReference type="InterPro" id="IPR005523">
    <property type="entry name" value="DUF317_SPDY"/>
</dbReference>
<keyword evidence="4" id="KW-1185">Reference proteome</keyword>
<feature type="domain" description="DUF317" evidence="2">
    <location>
        <begin position="169"/>
        <end position="222"/>
    </location>
</feature>
<proteinExistence type="predicted"/>
<accession>A0A0B5F7A2</accession>
<evidence type="ECO:0000256" key="1">
    <source>
        <dbReference type="SAM" id="MobiDB-lite"/>
    </source>
</evidence>
<name>A0A0B5F7A2_STRA4</name>
<feature type="compositionally biased region" description="Pro residues" evidence="1">
    <location>
        <begin position="248"/>
        <end position="259"/>
    </location>
</feature>
<sequence length="266" mass="29434">MSPNPLADPLTDLDPAQTVKVLPRHLAGPGQADPETIWPFPFDEGWRLHRGFEGLVFAISPCARLWTRFSPGSEGRGQGTWTIGANRVPFGSQAWEIVFDATTPAELLHDVHTELLDLYLQDRSSDHNPLFEDSTAAHEVYTPLLTRGWSHHIKTNGIQIFLPPEGLGSVHHRYATTGSDGPTWRACGGHQNDPHWRTRFSFAAPTTLVAAFTASLVSTEPVHRTAKDIPLRTRRHLYTALAVAKQPPRYPTPAPPPTTPGDSRTR</sequence>
<evidence type="ECO:0000259" key="2">
    <source>
        <dbReference type="Pfam" id="PF03771"/>
    </source>
</evidence>
<feature type="region of interest" description="Disordered" evidence="1">
    <location>
        <begin position="244"/>
        <end position="266"/>
    </location>
</feature>
<reference evidence="3 4" key="1">
    <citation type="submission" date="2015-01" db="EMBL/GenBank/DDBJ databases">
        <title>Enhanced salinomycin production by adjusting the supply of polyketide extender units in Streptomyce albus DSM 41398.</title>
        <authorList>
            <person name="Lu C."/>
        </authorList>
    </citation>
    <scope>NUCLEOTIDE SEQUENCE [LARGE SCALE GENOMIC DNA]</scope>
    <source>
        <strain evidence="4">ATCC 21838 / DSM 41398 / FERM P-419 / JCM 4703 / NBRC 107858</strain>
    </source>
</reference>